<dbReference type="InterPro" id="IPR051678">
    <property type="entry name" value="AGP_Transferase"/>
</dbReference>
<name>Q2H8B5_CHAGB</name>
<dbReference type="InParanoid" id="Q2H8B5"/>
<dbReference type="VEuPathDB" id="FungiDB:CHGG_03539"/>
<dbReference type="RefSeq" id="XP_001230055.1">
    <property type="nucleotide sequence ID" value="XM_001230054.1"/>
</dbReference>
<dbReference type="EMBL" id="CH408030">
    <property type="protein sequence ID" value="EAQ91604.1"/>
    <property type="molecule type" value="Genomic_DNA"/>
</dbReference>
<accession>Q2H8B5</accession>
<gene>
    <name evidence="1" type="ORF">CHGG_03539</name>
</gene>
<organism evidence="1 2">
    <name type="scientific">Chaetomium globosum (strain ATCC 6205 / CBS 148.51 / DSM 1962 / NBRC 6347 / NRRL 1970)</name>
    <name type="common">Soil fungus</name>
    <dbReference type="NCBI Taxonomy" id="306901"/>
    <lineage>
        <taxon>Eukaryota</taxon>
        <taxon>Fungi</taxon>
        <taxon>Dikarya</taxon>
        <taxon>Ascomycota</taxon>
        <taxon>Pezizomycotina</taxon>
        <taxon>Sordariomycetes</taxon>
        <taxon>Sordariomycetidae</taxon>
        <taxon>Sordariales</taxon>
        <taxon>Chaetomiaceae</taxon>
        <taxon>Chaetomium</taxon>
    </lineage>
</organism>
<dbReference type="AlphaFoldDB" id="Q2H8B5"/>
<evidence type="ECO:0000313" key="1">
    <source>
        <dbReference type="EMBL" id="EAQ91604.1"/>
    </source>
</evidence>
<evidence type="ECO:0000313" key="2">
    <source>
        <dbReference type="Proteomes" id="UP000001056"/>
    </source>
</evidence>
<protein>
    <recommendedName>
        <fullName evidence="3">Aminoglycoside phosphotransferase domain-containing protein</fullName>
    </recommendedName>
</protein>
<dbReference type="InterPro" id="IPR011009">
    <property type="entry name" value="Kinase-like_dom_sf"/>
</dbReference>
<dbReference type="PANTHER" id="PTHR21310">
    <property type="entry name" value="AMINOGLYCOSIDE PHOSPHOTRANSFERASE-RELATED-RELATED"/>
    <property type="match status" value="1"/>
</dbReference>
<dbReference type="OrthoDB" id="4177236at2759"/>
<dbReference type="GeneID" id="4388515"/>
<dbReference type="Proteomes" id="UP000001056">
    <property type="component" value="Unassembled WGS sequence"/>
</dbReference>
<sequence>MATRPTLPYVAPDEILPSPLPSVEEILASPCLFDGVFRRVGHHFMVKHGKSTGALLQEGQNMLFVEQSASLLRIPKNYAISSHEKTNMDFIVMEYIPGKLLDRIDWCTLTVSQKTNITSQLRRGLDELRSIPSPEQWIDAMWRCAVGVKSATDSKLPNISRLRKDYHLVFKGYKPVFTHADLGPGHVVLRNVVSL</sequence>
<dbReference type="PANTHER" id="PTHR21310:SF48">
    <property type="entry name" value="AMINOGLYCOSIDE PHOSPHOTRANSFERASE DOMAIN-CONTAINING PROTEIN"/>
    <property type="match status" value="1"/>
</dbReference>
<reference evidence="2" key="1">
    <citation type="journal article" date="2015" name="Genome Announc.">
        <title>Draft genome sequence of the cellulolytic fungus Chaetomium globosum.</title>
        <authorList>
            <person name="Cuomo C.A."/>
            <person name="Untereiner W.A."/>
            <person name="Ma L.-J."/>
            <person name="Grabherr M."/>
            <person name="Birren B.W."/>
        </authorList>
    </citation>
    <scope>NUCLEOTIDE SEQUENCE [LARGE SCALE GENOMIC DNA]</scope>
    <source>
        <strain evidence="2">ATCC 6205 / CBS 148.51 / DSM 1962 / NBRC 6347 / NRRL 1970</strain>
    </source>
</reference>
<evidence type="ECO:0008006" key="3">
    <source>
        <dbReference type="Google" id="ProtNLM"/>
    </source>
</evidence>
<dbReference type="SUPFAM" id="SSF56112">
    <property type="entry name" value="Protein kinase-like (PK-like)"/>
    <property type="match status" value="1"/>
</dbReference>
<keyword evidence="2" id="KW-1185">Reference proteome</keyword>
<proteinExistence type="predicted"/>
<dbReference type="HOGENOM" id="CLU_1396148_0_0_1"/>